<proteinExistence type="predicted"/>
<dbReference type="AlphaFoldDB" id="A0AAD7WSR5"/>
<comment type="caution">
    <text evidence="2">The sequence shown here is derived from an EMBL/GenBank/DDBJ whole genome shotgun (WGS) entry which is preliminary data.</text>
</comment>
<gene>
    <name evidence="2" type="ORF">AAFF_G00262990</name>
</gene>
<organism evidence="2 3">
    <name type="scientific">Aldrovandia affinis</name>
    <dbReference type="NCBI Taxonomy" id="143900"/>
    <lineage>
        <taxon>Eukaryota</taxon>
        <taxon>Metazoa</taxon>
        <taxon>Chordata</taxon>
        <taxon>Craniata</taxon>
        <taxon>Vertebrata</taxon>
        <taxon>Euteleostomi</taxon>
        <taxon>Actinopterygii</taxon>
        <taxon>Neopterygii</taxon>
        <taxon>Teleostei</taxon>
        <taxon>Notacanthiformes</taxon>
        <taxon>Halosauridae</taxon>
        <taxon>Aldrovandia</taxon>
    </lineage>
</organism>
<feature type="region of interest" description="Disordered" evidence="1">
    <location>
        <begin position="1"/>
        <end position="44"/>
    </location>
</feature>
<evidence type="ECO:0000313" key="2">
    <source>
        <dbReference type="EMBL" id="KAJ8408071.1"/>
    </source>
</evidence>
<feature type="compositionally biased region" description="Low complexity" evidence="1">
    <location>
        <begin position="12"/>
        <end position="27"/>
    </location>
</feature>
<reference evidence="2" key="1">
    <citation type="journal article" date="2023" name="Science">
        <title>Genome structures resolve the early diversification of teleost fishes.</title>
        <authorList>
            <person name="Parey E."/>
            <person name="Louis A."/>
            <person name="Montfort J."/>
            <person name="Bouchez O."/>
            <person name="Roques C."/>
            <person name="Iampietro C."/>
            <person name="Lluch J."/>
            <person name="Castinel A."/>
            <person name="Donnadieu C."/>
            <person name="Desvignes T."/>
            <person name="Floi Bucao C."/>
            <person name="Jouanno E."/>
            <person name="Wen M."/>
            <person name="Mejri S."/>
            <person name="Dirks R."/>
            <person name="Jansen H."/>
            <person name="Henkel C."/>
            <person name="Chen W.J."/>
            <person name="Zahm M."/>
            <person name="Cabau C."/>
            <person name="Klopp C."/>
            <person name="Thompson A.W."/>
            <person name="Robinson-Rechavi M."/>
            <person name="Braasch I."/>
            <person name="Lecointre G."/>
            <person name="Bobe J."/>
            <person name="Postlethwait J.H."/>
            <person name="Berthelot C."/>
            <person name="Roest Crollius H."/>
            <person name="Guiguen Y."/>
        </authorList>
    </citation>
    <scope>NUCLEOTIDE SEQUENCE</scope>
    <source>
        <strain evidence="2">NC1722</strain>
    </source>
</reference>
<dbReference type="EMBL" id="JAINUG010000036">
    <property type="protein sequence ID" value="KAJ8408071.1"/>
    <property type="molecule type" value="Genomic_DNA"/>
</dbReference>
<protein>
    <submittedName>
        <fullName evidence="2">Uncharacterized protein</fullName>
    </submittedName>
</protein>
<evidence type="ECO:0000313" key="3">
    <source>
        <dbReference type="Proteomes" id="UP001221898"/>
    </source>
</evidence>
<sequence length="83" mass="8796">MLSWDGPPLPLVPGLSPVPLCSPPRGGRAPHARPPARLRAHARCQSPIVRRTERACEAGPADPGKGVISGEGLRFVNAPRSYL</sequence>
<feature type="compositionally biased region" description="Basic residues" evidence="1">
    <location>
        <begin position="28"/>
        <end position="42"/>
    </location>
</feature>
<evidence type="ECO:0000256" key="1">
    <source>
        <dbReference type="SAM" id="MobiDB-lite"/>
    </source>
</evidence>
<accession>A0AAD7WSR5</accession>
<name>A0AAD7WSR5_9TELE</name>
<dbReference type="Proteomes" id="UP001221898">
    <property type="component" value="Unassembled WGS sequence"/>
</dbReference>
<keyword evidence="3" id="KW-1185">Reference proteome</keyword>